<name>A0A2P5WBG9_GOSBA</name>
<dbReference type="AlphaFoldDB" id="A0A2P5WBG9"/>
<dbReference type="GO" id="GO:0016787">
    <property type="term" value="F:hydrolase activity"/>
    <property type="evidence" value="ECO:0007669"/>
    <property type="project" value="UniProtKB-KW"/>
</dbReference>
<dbReference type="Gene3D" id="3.40.50.1820">
    <property type="entry name" value="alpha/beta hydrolase"/>
    <property type="match status" value="2"/>
</dbReference>
<gene>
    <name evidence="3" type="ORF">GOBAR_AA32250</name>
</gene>
<dbReference type="EMBL" id="KZ668279">
    <property type="protein sequence ID" value="PPR88442.1"/>
    <property type="molecule type" value="Genomic_DNA"/>
</dbReference>
<accession>A0A2P5WBG9</accession>
<sequence length="718" mass="81221">MEKQRKKEKPASSRQIFCLSGPSHLTSVDWDNFHDRRSVAASLVQGVYILERDRQENRKDPLAHAPAWWEFFNFQLFHILVDDVDNSIFGAIFQSKPCNFTYNHSSQSSPHYVIAFRGTINTSNTRSRDLKLDFLCVRNRLHESSRFEQAMQAAESLFSVYRNSSIWLAGHSLGSAISLLIGKNMTKMGYNVEAYLFNPPFLSAPVEGIKSERLKHGIRFTSSVVKAGLAFAVKGRNLRHEQNDPFTSLSSWRPYLFVNPSDLICSGYIGYFEHRKKMEEIGAGKIERVATQVGSLLAGSGLQRSESEPLHLIPSAYLTINLRHSPDFKHAHGIHQWWDNGFIGLSELHEYRPFVTDEKRCARQFHAIMIAAHVMASGRANFSLSGPSQLKAIDLNEHHRRSIAASLVQGVYVLERDRQKNREGHQVCCAPPWWESFHFRLNHRLIDDVDGSIFGATYEFDINTSSAHHSQLQNAPNYVIAFRGTLNTPPSSSRDLKLDLLCACNRLHGSSRFKLAMKFVNDTVERVGPNIWLTGHSLGSAMALIAGKELTMKGYLIETYLFNPPFLSTPVEIVKYPVLKTGIRFTSSVVKAALTVAIKGRNPKPGKQDPFAALCSWTPHLFVNPNDVLCSEYKGYFEHRKKMEEIGAGKIERISTKNSIVCLLSSLVSNMSCEPLHLLPSAYLTINLRPCSDFRTAHGIQQWWDPNFNAKVELHQFK</sequence>
<dbReference type="InterPro" id="IPR002921">
    <property type="entry name" value="Fungal_lipase-type"/>
</dbReference>
<evidence type="ECO:0000313" key="4">
    <source>
        <dbReference type="Proteomes" id="UP000239757"/>
    </source>
</evidence>
<reference evidence="3 4" key="1">
    <citation type="submission" date="2015-01" db="EMBL/GenBank/DDBJ databases">
        <title>Genome of allotetraploid Gossypium barbadense reveals genomic plasticity and fiber elongation in cotton evolution.</title>
        <authorList>
            <person name="Chen X."/>
            <person name="Liu X."/>
            <person name="Zhao B."/>
            <person name="Zheng H."/>
            <person name="Hu Y."/>
            <person name="Lu G."/>
            <person name="Yang C."/>
            <person name="Chen J."/>
            <person name="Shan C."/>
            <person name="Zhang L."/>
            <person name="Zhou Y."/>
            <person name="Wang L."/>
            <person name="Guo W."/>
            <person name="Bai Y."/>
            <person name="Ruan J."/>
            <person name="Shangguan X."/>
            <person name="Mao Y."/>
            <person name="Jiang J."/>
            <person name="Zhu Y."/>
            <person name="Lei J."/>
            <person name="Kang H."/>
            <person name="Chen S."/>
            <person name="He X."/>
            <person name="Wang R."/>
            <person name="Wang Y."/>
            <person name="Chen J."/>
            <person name="Wang L."/>
            <person name="Yu S."/>
            <person name="Wang B."/>
            <person name="Wei J."/>
            <person name="Song S."/>
            <person name="Lu X."/>
            <person name="Gao Z."/>
            <person name="Gu W."/>
            <person name="Deng X."/>
            <person name="Ma D."/>
            <person name="Wang S."/>
            <person name="Liang W."/>
            <person name="Fang L."/>
            <person name="Cai C."/>
            <person name="Zhu X."/>
            <person name="Zhou B."/>
            <person name="Zhang Y."/>
            <person name="Chen Z."/>
            <person name="Xu S."/>
            <person name="Zhu R."/>
            <person name="Wang S."/>
            <person name="Zhang T."/>
            <person name="Zhao G."/>
        </authorList>
    </citation>
    <scope>NUCLEOTIDE SEQUENCE [LARGE SCALE GENOMIC DNA]</scope>
    <source>
        <strain evidence="4">cv. Xinhai21</strain>
        <tissue evidence="3">Leaf</tissue>
    </source>
</reference>
<organism evidence="3 4">
    <name type="scientific">Gossypium barbadense</name>
    <name type="common">Sea Island cotton</name>
    <name type="synonym">Hibiscus barbadensis</name>
    <dbReference type="NCBI Taxonomy" id="3634"/>
    <lineage>
        <taxon>Eukaryota</taxon>
        <taxon>Viridiplantae</taxon>
        <taxon>Streptophyta</taxon>
        <taxon>Embryophyta</taxon>
        <taxon>Tracheophyta</taxon>
        <taxon>Spermatophyta</taxon>
        <taxon>Magnoliopsida</taxon>
        <taxon>eudicotyledons</taxon>
        <taxon>Gunneridae</taxon>
        <taxon>Pentapetalae</taxon>
        <taxon>rosids</taxon>
        <taxon>malvids</taxon>
        <taxon>Malvales</taxon>
        <taxon>Malvaceae</taxon>
        <taxon>Malvoideae</taxon>
        <taxon>Gossypium</taxon>
    </lineage>
</organism>
<evidence type="ECO:0000259" key="2">
    <source>
        <dbReference type="Pfam" id="PF01764"/>
    </source>
</evidence>
<evidence type="ECO:0000256" key="1">
    <source>
        <dbReference type="ARBA" id="ARBA00022801"/>
    </source>
</evidence>
<dbReference type="Proteomes" id="UP000239757">
    <property type="component" value="Unassembled WGS sequence"/>
</dbReference>
<protein>
    <recommendedName>
        <fullName evidence="2">Fungal lipase-type domain-containing protein</fullName>
    </recommendedName>
</protein>
<dbReference type="Pfam" id="PF01764">
    <property type="entry name" value="Lipase_3"/>
    <property type="match status" value="1"/>
</dbReference>
<evidence type="ECO:0000313" key="3">
    <source>
        <dbReference type="EMBL" id="PPR88442.1"/>
    </source>
</evidence>
<dbReference type="OrthoDB" id="58570at2759"/>
<proteinExistence type="predicted"/>
<dbReference type="PANTHER" id="PTHR31479:SF31">
    <property type="entry name" value="ALPHA_BETA-HYDROLASES SUPERFAMILY PROTEIN"/>
    <property type="match status" value="1"/>
</dbReference>
<dbReference type="InterPro" id="IPR029058">
    <property type="entry name" value="AB_hydrolase_fold"/>
</dbReference>
<dbReference type="PANTHER" id="PTHR31479">
    <property type="entry name" value="ALPHA/BETA-HYDROLASES SUPERFAMILY PROTEIN"/>
    <property type="match status" value="1"/>
</dbReference>
<dbReference type="SUPFAM" id="SSF53474">
    <property type="entry name" value="alpha/beta-Hydrolases"/>
    <property type="match status" value="2"/>
</dbReference>
<keyword evidence="1" id="KW-0378">Hydrolase</keyword>
<feature type="domain" description="Fungal lipase-type" evidence="2">
    <location>
        <begin position="147"/>
        <end position="193"/>
    </location>
</feature>
<dbReference type="GO" id="GO:0006629">
    <property type="term" value="P:lipid metabolic process"/>
    <property type="evidence" value="ECO:0007669"/>
    <property type="project" value="InterPro"/>
</dbReference>